<name>A0AA38CGB0_TAXCH</name>
<dbReference type="PANTHER" id="PTHR24559:SF444">
    <property type="entry name" value="REVERSE TRANSCRIPTASE DOMAIN-CONTAINING PROTEIN"/>
    <property type="match status" value="1"/>
</dbReference>
<dbReference type="SUPFAM" id="SSF56672">
    <property type="entry name" value="DNA/RNA polymerases"/>
    <property type="match status" value="1"/>
</dbReference>
<evidence type="ECO:0000259" key="1">
    <source>
        <dbReference type="Pfam" id="PF00078"/>
    </source>
</evidence>
<accession>A0AA38CGB0</accession>
<reference evidence="2 3" key="1">
    <citation type="journal article" date="2021" name="Nat. Plants">
        <title>The Taxus genome provides insights into paclitaxel biosynthesis.</title>
        <authorList>
            <person name="Xiong X."/>
            <person name="Gou J."/>
            <person name="Liao Q."/>
            <person name="Li Y."/>
            <person name="Zhou Q."/>
            <person name="Bi G."/>
            <person name="Li C."/>
            <person name="Du R."/>
            <person name="Wang X."/>
            <person name="Sun T."/>
            <person name="Guo L."/>
            <person name="Liang H."/>
            <person name="Lu P."/>
            <person name="Wu Y."/>
            <person name="Zhang Z."/>
            <person name="Ro D.K."/>
            <person name="Shang Y."/>
            <person name="Huang S."/>
            <person name="Yan J."/>
        </authorList>
    </citation>
    <scope>NUCLEOTIDE SEQUENCE [LARGE SCALE GENOMIC DNA]</scope>
    <source>
        <strain evidence="2">Ta-2019</strain>
    </source>
</reference>
<evidence type="ECO:0000313" key="3">
    <source>
        <dbReference type="Proteomes" id="UP000824469"/>
    </source>
</evidence>
<dbReference type="Gene3D" id="3.30.70.270">
    <property type="match status" value="1"/>
</dbReference>
<dbReference type="Gene3D" id="3.10.10.10">
    <property type="entry name" value="HIV Type 1 Reverse Transcriptase, subunit A, domain 1"/>
    <property type="match status" value="1"/>
</dbReference>
<dbReference type="InterPro" id="IPR043128">
    <property type="entry name" value="Rev_trsase/Diguanyl_cyclase"/>
</dbReference>
<feature type="non-terminal residue" evidence="2">
    <location>
        <position position="231"/>
    </location>
</feature>
<proteinExistence type="predicted"/>
<protein>
    <recommendedName>
        <fullName evidence="1">Reverse transcriptase domain-containing protein</fullName>
    </recommendedName>
</protein>
<keyword evidence="3" id="KW-1185">Reference proteome</keyword>
<dbReference type="CDD" id="cd01647">
    <property type="entry name" value="RT_LTR"/>
    <property type="match status" value="1"/>
</dbReference>
<gene>
    <name evidence="2" type="ORF">KI387_039676</name>
</gene>
<dbReference type="InterPro" id="IPR043502">
    <property type="entry name" value="DNA/RNA_pol_sf"/>
</dbReference>
<dbReference type="InterPro" id="IPR053134">
    <property type="entry name" value="RNA-dir_DNA_polymerase"/>
</dbReference>
<evidence type="ECO:0000313" key="2">
    <source>
        <dbReference type="EMBL" id="KAH9296088.1"/>
    </source>
</evidence>
<dbReference type="Proteomes" id="UP000824469">
    <property type="component" value="Unassembled WGS sequence"/>
</dbReference>
<dbReference type="Pfam" id="PF00078">
    <property type="entry name" value="RVT_1"/>
    <property type="match status" value="1"/>
</dbReference>
<dbReference type="AlphaFoldDB" id="A0AA38CGB0"/>
<dbReference type="EMBL" id="JAHRHJ020000011">
    <property type="protein sequence ID" value="KAH9296088.1"/>
    <property type="molecule type" value="Genomic_DNA"/>
</dbReference>
<sequence length="231" mass="26510">MNPNLRVKVKEEIDKMIASGIIEAVEESEWISPMVISIKKDGRIRICVDYRDLNVVCIIDPFPTPFTEEILEGVAGREVYSFIDGFSGYHQVRIVKEDQRKMNFTTEWGSFAYTIMPFGLKNAPVVFSRIVVQAFQDFIHKFLQVYLDDWTVYGLVKDHCDNLRLMFERCWQLRISLNIKKCVFTTPFGTLLGHIICKEGLLVDPAKVAVIVGLREPTSQSTVRRFLGHTG</sequence>
<dbReference type="PANTHER" id="PTHR24559">
    <property type="entry name" value="TRANSPOSON TY3-I GAG-POL POLYPROTEIN"/>
    <property type="match status" value="1"/>
</dbReference>
<organism evidence="2 3">
    <name type="scientific">Taxus chinensis</name>
    <name type="common">Chinese yew</name>
    <name type="synonym">Taxus wallichiana var. chinensis</name>
    <dbReference type="NCBI Taxonomy" id="29808"/>
    <lineage>
        <taxon>Eukaryota</taxon>
        <taxon>Viridiplantae</taxon>
        <taxon>Streptophyta</taxon>
        <taxon>Embryophyta</taxon>
        <taxon>Tracheophyta</taxon>
        <taxon>Spermatophyta</taxon>
        <taxon>Pinopsida</taxon>
        <taxon>Pinidae</taxon>
        <taxon>Conifers II</taxon>
        <taxon>Cupressales</taxon>
        <taxon>Taxaceae</taxon>
        <taxon>Taxus</taxon>
    </lineage>
</organism>
<comment type="caution">
    <text evidence="2">The sequence shown here is derived from an EMBL/GenBank/DDBJ whole genome shotgun (WGS) entry which is preliminary data.</text>
</comment>
<feature type="domain" description="Reverse transcriptase" evidence="1">
    <location>
        <begin position="39"/>
        <end position="229"/>
    </location>
</feature>
<dbReference type="InterPro" id="IPR000477">
    <property type="entry name" value="RT_dom"/>
</dbReference>